<dbReference type="Proteomes" id="UP000093104">
    <property type="component" value="Unassembled WGS sequence"/>
</dbReference>
<name>A0A1C7YXX9_PSESX</name>
<accession>A0A1C7YXX9</accession>
<dbReference type="OrthoDB" id="6088711at2"/>
<evidence type="ECO:0000313" key="2">
    <source>
        <dbReference type="Proteomes" id="UP000093104"/>
    </source>
</evidence>
<reference evidence="1 2" key="1">
    <citation type="submission" date="2015-07" db="EMBL/GenBank/DDBJ databases">
        <title>Draft genome sequence of a diazotrophic, plant growth-promoting rhizobacterium of the Pseudomonas syringae complex.</title>
        <authorList>
            <person name="Patten C.L."/>
            <person name="Jeong H."/>
        </authorList>
    </citation>
    <scope>NUCLEOTIDE SEQUENCE [LARGE SCALE GENOMIC DNA]</scope>
    <source>
        <strain evidence="1 2">GR12-2</strain>
    </source>
</reference>
<dbReference type="EMBL" id="LGSI01000068">
    <property type="protein sequence ID" value="OCR22521.1"/>
    <property type="molecule type" value="Genomic_DNA"/>
</dbReference>
<evidence type="ECO:0000313" key="1">
    <source>
        <dbReference type="EMBL" id="OCR22521.1"/>
    </source>
</evidence>
<comment type="caution">
    <text evidence="1">The sequence shown here is derived from an EMBL/GenBank/DDBJ whole genome shotgun (WGS) entry which is preliminary data.</text>
</comment>
<organism evidence="1 2">
    <name type="scientific">Pseudomonas syringae</name>
    <dbReference type="NCBI Taxonomy" id="317"/>
    <lineage>
        <taxon>Bacteria</taxon>
        <taxon>Pseudomonadati</taxon>
        <taxon>Pseudomonadota</taxon>
        <taxon>Gammaproteobacteria</taxon>
        <taxon>Pseudomonadales</taxon>
        <taxon>Pseudomonadaceae</taxon>
        <taxon>Pseudomonas</taxon>
    </lineage>
</organism>
<protein>
    <submittedName>
        <fullName evidence="1">Uncharacterized protein</fullName>
    </submittedName>
</protein>
<sequence>MMPLDHMLQKAQPLFAETWTALLGCLQRAGIEGGLAVVGTPNSRSELREDPFDHSLAVYAEWRSERNSYLGSILLTGDGQVFAEFDILLPHPAKPQWVIEAVTAWGKPGALKSELRLLPALGE</sequence>
<dbReference type="RefSeq" id="WP_065835933.1">
    <property type="nucleotide sequence ID" value="NZ_LGSI01000068.1"/>
</dbReference>
<gene>
    <name evidence="1" type="ORF">AFK24_25890</name>
</gene>
<dbReference type="AlphaFoldDB" id="A0A1C7YXX9"/>
<proteinExistence type="predicted"/>
<dbReference type="PATRIC" id="fig|317.243.peg.483"/>